<protein>
    <submittedName>
        <fullName evidence="4">Isocitrate/isopropylmalate dehydrogenase family protein</fullName>
    </submittedName>
</protein>
<dbReference type="SMART" id="SM01329">
    <property type="entry name" value="Iso_dh"/>
    <property type="match status" value="1"/>
</dbReference>
<evidence type="ECO:0000313" key="4">
    <source>
        <dbReference type="EMBL" id="RVU42320.1"/>
    </source>
</evidence>
<keyword evidence="5" id="KW-1185">Reference proteome</keyword>
<dbReference type="RefSeq" id="WP_127781043.1">
    <property type="nucleotide sequence ID" value="NZ_SADD01000013.1"/>
</dbReference>
<dbReference type="InterPro" id="IPR024084">
    <property type="entry name" value="IsoPropMal-DH-like_dom"/>
</dbReference>
<evidence type="ECO:0000256" key="1">
    <source>
        <dbReference type="ARBA" id="ARBA00007769"/>
    </source>
</evidence>
<dbReference type="SUPFAM" id="SSF53659">
    <property type="entry name" value="Isocitrate/Isopropylmalate dehydrogenase-like"/>
    <property type="match status" value="1"/>
</dbReference>
<dbReference type="PANTHER" id="PTHR11835">
    <property type="entry name" value="DECARBOXYLATING DEHYDROGENASES-ISOCITRATE, ISOPROPYLMALATE, TARTRATE"/>
    <property type="match status" value="1"/>
</dbReference>
<keyword evidence="2" id="KW-0560">Oxidoreductase</keyword>
<organism evidence="4 5">
    <name type="scientific">Lujinxingia sediminis</name>
    <dbReference type="NCBI Taxonomy" id="2480984"/>
    <lineage>
        <taxon>Bacteria</taxon>
        <taxon>Deltaproteobacteria</taxon>
        <taxon>Bradymonadales</taxon>
        <taxon>Lujinxingiaceae</taxon>
        <taxon>Lujinxingia</taxon>
    </lineage>
</organism>
<evidence type="ECO:0000259" key="3">
    <source>
        <dbReference type="SMART" id="SM01329"/>
    </source>
</evidence>
<dbReference type="PROSITE" id="PS00470">
    <property type="entry name" value="IDH_IMDH"/>
    <property type="match status" value="1"/>
</dbReference>
<dbReference type="EMBL" id="SADD01000013">
    <property type="protein sequence ID" value="RVU42320.1"/>
    <property type="molecule type" value="Genomic_DNA"/>
</dbReference>
<evidence type="ECO:0000313" key="5">
    <source>
        <dbReference type="Proteomes" id="UP000282926"/>
    </source>
</evidence>
<reference evidence="4 5" key="1">
    <citation type="submission" date="2019-01" db="EMBL/GenBank/DDBJ databases">
        <title>Lujinxingia litoralis gen. nov., sp. nov. and Lujinxingia sediminis gen. nov., sp. nov., new members in the order Bradymonadales, isolated from coastal sediment.</title>
        <authorList>
            <person name="Li C.-M."/>
        </authorList>
    </citation>
    <scope>NUCLEOTIDE SEQUENCE [LARGE SCALE GENOMIC DNA]</scope>
    <source>
        <strain evidence="4 5">SEH01</strain>
    </source>
</reference>
<dbReference type="PANTHER" id="PTHR11835:SF34">
    <property type="entry name" value="ISOCITRATE DEHYDROGENASE [NAD] SUBUNIT ALPHA, MITOCHONDRIAL"/>
    <property type="match status" value="1"/>
</dbReference>
<comment type="similarity">
    <text evidence="1">Belongs to the isocitrate and isopropylmalate dehydrogenases family.</text>
</comment>
<accession>A0ABY0CQ74</accession>
<feature type="domain" description="Isopropylmalate dehydrogenase-like" evidence="3">
    <location>
        <begin position="4"/>
        <end position="332"/>
    </location>
</feature>
<gene>
    <name evidence="4" type="ORF">EA187_17180</name>
</gene>
<evidence type="ECO:0000256" key="2">
    <source>
        <dbReference type="ARBA" id="ARBA00023002"/>
    </source>
</evidence>
<dbReference type="Proteomes" id="UP000282926">
    <property type="component" value="Unassembled WGS sequence"/>
</dbReference>
<name>A0ABY0CQ74_9DELT</name>
<dbReference type="Gene3D" id="3.40.718.10">
    <property type="entry name" value="Isopropylmalate Dehydrogenase"/>
    <property type="match status" value="1"/>
</dbReference>
<dbReference type="Pfam" id="PF00180">
    <property type="entry name" value="Iso_dh"/>
    <property type="match status" value="1"/>
</dbReference>
<proteinExistence type="inferred from homology"/>
<comment type="caution">
    <text evidence="4">The sequence shown here is derived from an EMBL/GenBank/DDBJ whole genome shotgun (WGS) entry which is preliminary data.</text>
</comment>
<sequence>MSRKVSLIRGDGIGPEIVDATVSVIEALGVNLEWEEVRAGSGAYKDLGTPLPEETLLSIARNQCVLKGPLETPIGTGFRSINVAIRKHFDMYANVRPAKISPAMTTRFSDTKVDMVIVRENTEGAYAGIEHVIPPNRAAAETIILITRWACERIVRYAFEYARREGRSKVTLVHKANILKESNGLLLEVGQTIAREYDDIQFEDMIVDNCCMQMVVRPEQFDVIVTENLFGDILSDLAAGLIGGLGLTPGANIGEGAAMFEAVHGTAPDIAGKGIANPTALMRSAGMMLGHLGYVSEGKLLEKAITKALASPSTRTGDLGGTANTKTYTQALISAIQEG</sequence>
<dbReference type="InterPro" id="IPR019818">
    <property type="entry name" value="IsoCit/isopropylmalate_DH_CS"/>
</dbReference>